<evidence type="ECO:0000256" key="3">
    <source>
        <dbReference type="ARBA" id="ARBA00023125"/>
    </source>
</evidence>
<comment type="caution">
    <text evidence="6">The sequence shown here is derived from an EMBL/GenBank/DDBJ whole genome shotgun (WGS) entry which is preliminary data.</text>
</comment>
<dbReference type="InterPro" id="IPR036388">
    <property type="entry name" value="WH-like_DNA-bd_sf"/>
</dbReference>
<dbReference type="Gene3D" id="1.10.10.10">
    <property type="entry name" value="Winged helix-like DNA-binding domain superfamily/Winged helix DNA-binding domain"/>
    <property type="match status" value="1"/>
</dbReference>
<dbReference type="SUPFAM" id="SSF53850">
    <property type="entry name" value="Periplasmic binding protein-like II"/>
    <property type="match status" value="1"/>
</dbReference>
<dbReference type="Pfam" id="PF00126">
    <property type="entry name" value="HTH_1"/>
    <property type="match status" value="1"/>
</dbReference>
<protein>
    <submittedName>
        <fullName evidence="6">LysR family transcriptional regulator</fullName>
    </submittedName>
</protein>
<organism evidence="6 7">
    <name type="scientific">Comamonas terrae</name>
    <dbReference type="NCBI Taxonomy" id="673548"/>
    <lineage>
        <taxon>Bacteria</taxon>
        <taxon>Pseudomonadati</taxon>
        <taxon>Pseudomonadota</taxon>
        <taxon>Betaproteobacteria</taxon>
        <taxon>Burkholderiales</taxon>
        <taxon>Comamonadaceae</taxon>
        <taxon>Comamonas</taxon>
    </lineage>
</organism>
<evidence type="ECO:0000256" key="4">
    <source>
        <dbReference type="ARBA" id="ARBA00023163"/>
    </source>
</evidence>
<dbReference type="InterPro" id="IPR036390">
    <property type="entry name" value="WH_DNA-bd_sf"/>
</dbReference>
<sequence>MIRDLETSPRAVAAAASPAGEINRHAELEVFVQVAERSSFSAAARHRGMTPSAVSKTVARLEARLGVQLLRRSTRRLELTAEGEQLLLQGRPLLADWQALEQSIARQGQPQGLVRINASTSTGQHLLVPLVAELMQTWPGLQLDLSFTDHVVDLIEARADIAIRWGRLPSSDMVARLLGRTRQVIVGAPAYLQRHGVPRHPDELAGHVRIGWNYARAVPHWPLQVAGQPVAVPMGEVLRLNDGDAMRALAVAGAGLARLSLYHAWEDLHAGRLQAVLEEFNPGDLEPIHAVYVGKPGQLPARTRAVLDFLKNRVDLRHAETFPARLLLNAAG</sequence>
<dbReference type="SUPFAM" id="SSF46785">
    <property type="entry name" value="Winged helix' DNA-binding domain"/>
    <property type="match status" value="1"/>
</dbReference>
<evidence type="ECO:0000259" key="5">
    <source>
        <dbReference type="PROSITE" id="PS50931"/>
    </source>
</evidence>
<evidence type="ECO:0000313" key="6">
    <source>
        <dbReference type="EMBL" id="MFD2754295.1"/>
    </source>
</evidence>
<gene>
    <name evidence="6" type="ORF">ACFSW6_09355</name>
</gene>
<dbReference type="Proteomes" id="UP001597463">
    <property type="component" value="Unassembled WGS sequence"/>
</dbReference>
<dbReference type="EMBL" id="JBHUMV010000004">
    <property type="protein sequence ID" value="MFD2754295.1"/>
    <property type="molecule type" value="Genomic_DNA"/>
</dbReference>
<dbReference type="RefSeq" id="WP_066483882.1">
    <property type="nucleotide sequence ID" value="NZ_BCNT01000029.1"/>
</dbReference>
<evidence type="ECO:0000256" key="2">
    <source>
        <dbReference type="ARBA" id="ARBA00023015"/>
    </source>
</evidence>
<accession>A0ABW5UM45</accession>
<proteinExistence type="inferred from homology"/>
<keyword evidence="2" id="KW-0805">Transcription regulation</keyword>
<dbReference type="PANTHER" id="PTHR30537">
    <property type="entry name" value="HTH-TYPE TRANSCRIPTIONAL REGULATOR"/>
    <property type="match status" value="1"/>
</dbReference>
<dbReference type="PANTHER" id="PTHR30537:SF71">
    <property type="entry name" value="TRANSCRIPTIONAL REGULATORY PROTEIN"/>
    <property type="match status" value="1"/>
</dbReference>
<keyword evidence="4" id="KW-0804">Transcription</keyword>
<dbReference type="Gene3D" id="3.40.190.290">
    <property type="match status" value="1"/>
</dbReference>
<keyword evidence="7" id="KW-1185">Reference proteome</keyword>
<dbReference type="InterPro" id="IPR058163">
    <property type="entry name" value="LysR-type_TF_proteobact-type"/>
</dbReference>
<dbReference type="PROSITE" id="PS50931">
    <property type="entry name" value="HTH_LYSR"/>
    <property type="match status" value="1"/>
</dbReference>
<dbReference type="Pfam" id="PF03466">
    <property type="entry name" value="LysR_substrate"/>
    <property type="match status" value="1"/>
</dbReference>
<evidence type="ECO:0000256" key="1">
    <source>
        <dbReference type="ARBA" id="ARBA00009437"/>
    </source>
</evidence>
<dbReference type="InterPro" id="IPR000847">
    <property type="entry name" value="LysR_HTH_N"/>
</dbReference>
<reference evidence="7" key="1">
    <citation type="journal article" date="2019" name="Int. J. Syst. Evol. Microbiol.">
        <title>The Global Catalogue of Microorganisms (GCM) 10K type strain sequencing project: providing services to taxonomists for standard genome sequencing and annotation.</title>
        <authorList>
            <consortium name="The Broad Institute Genomics Platform"/>
            <consortium name="The Broad Institute Genome Sequencing Center for Infectious Disease"/>
            <person name="Wu L."/>
            <person name="Ma J."/>
        </authorList>
    </citation>
    <scope>NUCLEOTIDE SEQUENCE [LARGE SCALE GENOMIC DNA]</scope>
    <source>
        <strain evidence="7">TISTR 1906</strain>
    </source>
</reference>
<keyword evidence="3" id="KW-0238">DNA-binding</keyword>
<comment type="similarity">
    <text evidence="1">Belongs to the LysR transcriptional regulatory family.</text>
</comment>
<evidence type="ECO:0000313" key="7">
    <source>
        <dbReference type="Proteomes" id="UP001597463"/>
    </source>
</evidence>
<feature type="domain" description="HTH lysR-type" evidence="5">
    <location>
        <begin position="28"/>
        <end position="80"/>
    </location>
</feature>
<name>A0ABW5UM45_9BURK</name>
<dbReference type="InterPro" id="IPR005119">
    <property type="entry name" value="LysR_subst-bd"/>
</dbReference>